<name>A0A383DQY8_9ZZZZ</name>
<feature type="non-terminal residue" evidence="2">
    <location>
        <position position="234"/>
    </location>
</feature>
<feature type="non-terminal residue" evidence="2">
    <location>
        <position position="1"/>
    </location>
</feature>
<proteinExistence type="predicted"/>
<feature type="transmembrane region" description="Helical" evidence="1">
    <location>
        <begin position="98"/>
        <end position="123"/>
    </location>
</feature>
<dbReference type="EMBL" id="UINC01219460">
    <property type="protein sequence ID" value="SVE46927.1"/>
    <property type="molecule type" value="Genomic_DNA"/>
</dbReference>
<gene>
    <name evidence="2" type="ORF">METZ01_LOCUS499781</name>
</gene>
<feature type="transmembrane region" description="Helical" evidence="1">
    <location>
        <begin position="135"/>
        <end position="165"/>
    </location>
</feature>
<evidence type="ECO:0000256" key="1">
    <source>
        <dbReference type="SAM" id="Phobius"/>
    </source>
</evidence>
<organism evidence="2">
    <name type="scientific">marine metagenome</name>
    <dbReference type="NCBI Taxonomy" id="408172"/>
    <lineage>
        <taxon>unclassified sequences</taxon>
        <taxon>metagenomes</taxon>
        <taxon>ecological metagenomes</taxon>
    </lineage>
</organism>
<keyword evidence="1" id="KW-0472">Membrane</keyword>
<keyword evidence="1" id="KW-1133">Transmembrane helix</keyword>
<feature type="transmembrane region" description="Helical" evidence="1">
    <location>
        <begin position="185"/>
        <end position="203"/>
    </location>
</feature>
<accession>A0A383DQY8</accession>
<protein>
    <submittedName>
        <fullName evidence="2">Uncharacterized protein</fullName>
    </submittedName>
</protein>
<reference evidence="2" key="1">
    <citation type="submission" date="2018-05" db="EMBL/GenBank/DDBJ databases">
        <authorList>
            <person name="Lanie J.A."/>
            <person name="Ng W.-L."/>
            <person name="Kazmierczak K.M."/>
            <person name="Andrzejewski T.M."/>
            <person name="Davidsen T.M."/>
            <person name="Wayne K.J."/>
            <person name="Tettelin H."/>
            <person name="Glass J.I."/>
            <person name="Rusch D."/>
            <person name="Podicherti R."/>
            <person name="Tsui H.-C.T."/>
            <person name="Winkler M.E."/>
        </authorList>
    </citation>
    <scope>NUCLEOTIDE SEQUENCE</scope>
</reference>
<sequence>DSLALPTVTEEEAINIIKGKLKTQNIDISNLPIDFRNITDHNVRIDQNLRFKKELTLNNEPIIDQGVFAAVFGNQLGFYGLFLDVQENWEREFLKHDIMFLLTSYLCLILFILSMLFGLFYLINNSITGKKLISWKLISILLTSVIFIFINDYVNSISVIKTWYWGNTSWLVYWLENIGKNLPDIAQLCFYVTIPTACAYLINPAIKNIFSQQSLKLFSSDAFISSLATLGAMF</sequence>
<keyword evidence="1" id="KW-0812">Transmembrane</keyword>
<evidence type="ECO:0000313" key="2">
    <source>
        <dbReference type="EMBL" id="SVE46927.1"/>
    </source>
</evidence>
<dbReference type="AlphaFoldDB" id="A0A383DQY8"/>